<dbReference type="EMBL" id="OW152813">
    <property type="protein sequence ID" value="CAH2034329.1"/>
    <property type="molecule type" value="Genomic_DNA"/>
</dbReference>
<accession>A0ABN8HP44</accession>
<evidence type="ECO:0000313" key="1">
    <source>
        <dbReference type="EMBL" id="CAH2034329.1"/>
    </source>
</evidence>
<sequence>MHSCWRRDCKKIQRNERTKENREMKRGNGDVISRLLQLPAVFECEELMGPQRCLPYTSAFKGTVPDNEIRRCSGLLILVIEKCYEAFNFDDGTTSAPQND</sequence>
<proteinExistence type="predicted"/>
<feature type="non-terminal residue" evidence="1">
    <location>
        <position position="100"/>
    </location>
</feature>
<evidence type="ECO:0000313" key="2">
    <source>
        <dbReference type="Proteomes" id="UP000837857"/>
    </source>
</evidence>
<organism evidence="1 2">
    <name type="scientific">Iphiclides podalirius</name>
    <name type="common">scarce swallowtail</name>
    <dbReference type="NCBI Taxonomy" id="110791"/>
    <lineage>
        <taxon>Eukaryota</taxon>
        <taxon>Metazoa</taxon>
        <taxon>Ecdysozoa</taxon>
        <taxon>Arthropoda</taxon>
        <taxon>Hexapoda</taxon>
        <taxon>Insecta</taxon>
        <taxon>Pterygota</taxon>
        <taxon>Neoptera</taxon>
        <taxon>Endopterygota</taxon>
        <taxon>Lepidoptera</taxon>
        <taxon>Glossata</taxon>
        <taxon>Ditrysia</taxon>
        <taxon>Papilionoidea</taxon>
        <taxon>Papilionidae</taxon>
        <taxon>Papilioninae</taxon>
        <taxon>Iphiclides</taxon>
    </lineage>
</organism>
<reference evidence="1" key="1">
    <citation type="submission" date="2022-03" db="EMBL/GenBank/DDBJ databases">
        <authorList>
            <person name="Martin H S."/>
        </authorList>
    </citation>
    <scope>NUCLEOTIDE SEQUENCE</scope>
</reference>
<protein>
    <submittedName>
        <fullName evidence="1">Uncharacterized protein</fullName>
    </submittedName>
</protein>
<dbReference type="Proteomes" id="UP000837857">
    <property type="component" value="Chromosome 1"/>
</dbReference>
<gene>
    <name evidence="1" type="ORF">IPOD504_LOCUS83</name>
</gene>
<keyword evidence="2" id="KW-1185">Reference proteome</keyword>
<name>A0ABN8HP44_9NEOP</name>